<name>A0AAE3ER95_9FLAO</name>
<gene>
    <name evidence="2" type="ORF">L3X37_09760</name>
</gene>
<dbReference type="Proteomes" id="UP001199795">
    <property type="component" value="Unassembled WGS sequence"/>
</dbReference>
<protein>
    <submittedName>
        <fullName evidence="2">Glycosyltransferase family 2 protein</fullName>
    </submittedName>
</protein>
<keyword evidence="3" id="KW-1185">Reference proteome</keyword>
<organism evidence="2 3">
    <name type="scientific">Wocania arenilitoris</name>
    <dbReference type="NCBI Taxonomy" id="2044858"/>
    <lineage>
        <taxon>Bacteria</taxon>
        <taxon>Pseudomonadati</taxon>
        <taxon>Bacteroidota</taxon>
        <taxon>Flavobacteriia</taxon>
        <taxon>Flavobacteriales</taxon>
        <taxon>Flavobacteriaceae</taxon>
        <taxon>Wocania</taxon>
    </lineage>
</organism>
<dbReference type="Gene3D" id="3.90.550.10">
    <property type="entry name" value="Spore Coat Polysaccharide Biosynthesis Protein SpsA, Chain A"/>
    <property type="match status" value="1"/>
</dbReference>
<proteinExistence type="predicted"/>
<dbReference type="SUPFAM" id="SSF53448">
    <property type="entry name" value="Nucleotide-diphospho-sugar transferases"/>
    <property type="match status" value="1"/>
</dbReference>
<dbReference type="InterPro" id="IPR029044">
    <property type="entry name" value="Nucleotide-diphossugar_trans"/>
</dbReference>
<dbReference type="PANTHER" id="PTHR22916">
    <property type="entry name" value="GLYCOSYLTRANSFERASE"/>
    <property type="match status" value="1"/>
</dbReference>
<reference evidence="2" key="1">
    <citation type="submission" date="2022-01" db="EMBL/GenBank/DDBJ databases">
        <title>Draft genome sequence of Sabulilitoribacter arenilitoris KCTC 52401.</title>
        <authorList>
            <person name="Oh J.-S."/>
        </authorList>
    </citation>
    <scope>NUCLEOTIDE SEQUENCE</scope>
    <source>
        <strain evidence="2">HMF6543</strain>
    </source>
</reference>
<dbReference type="GO" id="GO:0016758">
    <property type="term" value="F:hexosyltransferase activity"/>
    <property type="evidence" value="ECO:0007669"/>
    <property type="project" value="UniProtKB-ARBA"/>
</dbReference>
<evidence type="ECO:0000313" key="2">
    <source>
        <dbReference type="EMBL" id="MCF7568650.1"/>
    </source>
</evidence>
<evidence type="ECO:0000259" key="1">
    <source>
        <dbReference type="Pfam" id="PF00535"/>
    </source>
</evidence>
<comment type="caution">
    <text evidence="2">The sequence shown here is derived from an EMBL/GenBank/DDBJ whole genome shotgun (WGS) entry which is preliminary data.</text>
</comment>
<evidence type="ECO:0000313" key="3">
    <source>
        <dbReference type="Proteomes" id="UP001199795"/>
    </source>
</evidence>
<dbReference type="InterPro" id="IPR001173">
    <property type="entry name" value="Glyco_trans_2-like"/>
</dbReference>
<dbReference type="PANTHER" id="PTHR22916:SF3">
    <property type="entry name" value="UDP-GLCNAC:BETAGAL BETA-1,3-N-ACETYLGLUCOSAMINYLTRANSFERASE-LIKE PROTEIN 1"/>
    <property type="match status" value="1"/>
</dbReference>
<dbReference type="RefSeq" id="WP_237239990.1">
    <property type="nucleotide sequence ID" value="NZ_JAKKDU010000010.1"/>
</dbReference>
<dbReference type="EMBL" id="JAKKDU010000010">
    <property type="protein sequence ID" value="MCF7568650.1"/>
    <property type="molecule type" value="Genomic_DNA"/>
</dbReference>
<feature type="domain" description="Glycosyltransferase 2-like" evidence="1">
    <location>
        <begin position="4"/>
        <end position="136"/>
    </location>
</feature>
<accession>A0AAE3ER95</accession>
<dbReference type="CDD" id="cd00761">
    <property type="entry name" value="Glyco_tranf_GTA_type"/>
    <property type="match status" value="1"/>
</dbReference>
<dbReference type="Pfam" id="PF00535">
    <property type="entry name" value="Glycos_transf_2"/>
    <property type="match status" value="1"/>
</dbReference>
<dbReference type="AlphaFoldDB" id="A0AAE3ER95"/>
<sequence>MLVSVIIPTYRRSLRLPIAIDSVINQTYNDIEIIVVDDNNHDDYRKNTKKSLLPYLEKNQIIYIEHPFNAGGCAARNTGAKHSKGEYIAFLDDDDFYEPEKIELQIDFLKKNKNLDACMCSMFRINENKKKIVSRENLARGVSLKEAILDGNLFTSMLLIKKQVFYSLNGFSEISRFQDKFFHYKFLEKNYKIGILDKQLLTLVEHSDFRISLSAIEKIAVALDKLRKFEKKHHNLFSKKEWKYLAHRFYYNKAYNFCQGNFRQKIKGLANILTSIKYYTGDFNVTKIFLKSISPNFILKQKNNQKAT</sequence>